<proteinExistence type="predicted"/>
<feature type="domain" description="Heparinase II/III-like C-terminal" evidence="5">
    <location>
        <begin position="322"/>
        <end position="547"/>
    </location>
</feature>
<dbReference type="PANTHER" id="PTHR39210:SF1">
    <property type="entry name" value="HEPARIN-SULFATE LYASE"/>
    <property type="match status" value="1"/>
</dbReference>
<dbReference type="InterPro" id="IPR008929">
    <property type="entry name" value="Chondroitin_lyas"/>
</dbReference>
<dbReference type="GO" id="GO:0016829">
    <property type="term" value="F:lyase activity"/>
    <property type="evidence" value="ECO:0007669"/>
    <property type="project" value="UniProtKB-KW"/>
</dbReference>
<organism evidence="7 8">
    <name type="scientific">Fusobacterium mortiferum</name>
    <dbReference type="NCBI Taxonomy" id="850"/>
    <lineage>
        <taxon>Bacteria</taxon>
        <taxon>Fusobacteriati</taxon>
        <taxon>Fusobacteriota</taxon>
        <taxon>Fusobacteriia</taxon>
        <taxon>Fusobacteriales</taxon>
        <taxon>Fusobacteriaceae</taxon>
        <taxon>Fusobacterium</taxon>
    </lineage>
</organism>
<dbReference type="InterPro" id="IPR012480">
    <property type="entry name" value="Hepar_II_III_C"/>
</dbReference>
<reference evidence="7 8" key="1">
    <citation type="submission" date="2018-08" db="EMBL/GenBank/DDBJ databases">
        <title>A genome reference for cultivated species of the human gut microbiota.</title>
        <authorList>
            <person name="Zou Y."/>
            <person name="Xue W."/>
            <person name="Luo G."/>
        </authorList>
    </citation>
    <scope>NUCLEOTIDE SEQUENCE [LARGE SCALE GENOMIC DNA]</scope>
    <source>
        <strain evidence="7 8">AM25-1</strain>
    </source>
</reference>
<evidence type="ECO:0000256" key="2">
    <source>
        <dbReference type="ARBA" id="ARBA00022729"/>
    </source>
</evidence>
<dbReference type="Pfam" id="PF07940">
    <property type="entry name" value="Hepar_II_III_C"/>
    <property type="match status" value="1"/>
</dbReference>
<dbReference type="InterPro" id="IPR031680">
    <property type="entry name" value="Hepar_II_III_N"/>
</dbReference>
<dbReference type="Gene3D" id="2.70.98.70">
    <property type="match status" value="1"/>
</dbReference>
<dbReference type="AlphaFoldDB" id="A0A414PZD6"/>
<comment type="subcellular location">
    <subcellularLocation>
        <location evidence="1">Periplasm</location>
    </subcellularLocation>
</comment>
<dbReference type="PANTHER" id="PTHR39210">
    <property type="entry name" value="HEPARIN-SULFATE LYASE"/>
    <property type="match status" value="1"/>
</dbReference>
<dbReference type="GO" id="GO:0042597">
    <property type="term" value="C:periplasmic space"/>
    <property type="evidence" value="ECO:0007669"/>
    <property type="project" value="UniProtKB-SubCell"/>
</dbReference>
<evidence type="ECO:0000256" key="1">
    <source>
        <dbReference type="ARBA" id="ARBA00004418"/>
    </source>
</evidence>
<protein>
    <submittedName>
        <fullName evidence="7">Uncharacterized protein</fullName>
    </submittedName>
</protein>
<dbReference type="Proteomes" id="UP000284676">
    <property type="component" value="Unassembled WGS sequence"/>
</dbReference>
<gene>
    <name evidence="7" type="ORF">DW663_03845</name>
</gene>
<dbReference type="EMBL" id="QRHL01000003">
    <property type="protein sequence ID" value="RHF73929.1"/>
    <property type="molecule type" value="Genomic_DNA"/>
</dbReference>
<evidence type="ECO:0000256" key="4">
    <source>
        <dbReference type="ARBA" id="ARBA00023239"/>
    </source>
</evidence>
<evidence type="ECO:0000313" key="7">
    <source>
        <dbReference type="EMBL" id="RHF73929.1"/>
    </source>
</evidence>
<comment type="caution">
    <text evidence="7">The sequence shown here is derived from an EMBL/GenBank/DDBJ whole genome shotgun (WGS) entry which is preliminary data.</text>
</comment>
<feature type="domain" description="Heparin-sulfate lyase N-terminal" evidence="6">
    <location>
        <begin position="12"/>
        <end position="271"/>
    </location>
</feature>
<keyword evidence="2" id="KW-0732">Signal</keyword>
<dbReference type="SUPFAM" id="SSF48230">
    <property type="entry name" value="Chondroitin AC/alginate lyase"/>
    <property type="match status" value="1"/>
</dbReference>
<sequence>MADMTKETLIETADMICCNTFIFNHKWDMEVCKTPVTFDNDIKWNHIPFDDPEWTFMMNRHKFWTFLAKAYYLTKDKKYLDTFIKQINSWIDSVDIFSEEYKGCSRTIEMGLRCINWIKTLEIFEKDYTFDKEFKTKIFKSLKQQCDVLLEVYDDFRILSNWGVLQNCGLITFAFYYHLTDTDYFSIPLKRLKHQCAIQILPDGVHWEQSPMYQNEVLNCILEVAINFKKYKFSIPPFLKRTISKIGYSNMAMKKPNHTQPMQGDSDYTDLRDIITRCAAILKDGTLKSAGYSEIDFESIWELDEESIKNYPNIPTNYPKYPSMALEESGNFFLRNSFHKDGNYLWFSCGAIGSGHGHANLLHFDLNYQGEDFLIDSGRYTYVEENPVRVELKNCYAHNTTIVDDEMFSKFKGAWGIVEAALPLNNYYKFNKNFDYVEGAHLGYLNLPNPVIPMRKIFYLKPELWIIVDQFNTSGEHKYSQFFNLDDKITPTIENNSVTLQGKNTLFMKWSDKLDIDIKDIQISKEYNKLQPSKRITTNFLNSGATTIMTVISPKDFKIEKIEVRRGNNDLVNENEAKAIKISLDNDEIIFFNSTKEINNQKKTYKLNDTLFYGKTAFFLNGKLRVLKY</sequence>
<dbReference type="RefSeq" id="WP_118234127.1">
    <property type="nucleotide sequence ID" value="NZ_QRHL01000003.1"/>
</dbReference>
<dbReference type="Pfam" id="PF16889">
    <property type="entry name" value="Hepar_II_III_N"/>
    <property type="match status" value="1"/>
</dbReference>
<evidence type="ECO:0000313" key="8">
    <source>
        <dbReference type="Proteomes" id="UP000284676"/>
    </source>
</evidence>
<name>A0A414PZD6_FUSMR</name>
<keyword evidence="4" id="KW-0456">Lyase</keyword>
<evidence type="ECO:0000256" key="3">
    <source>
        <dbReference type="ARBA" id="ARBA00022764"/>
    </source>
</evidence>
<evidence type="ECO:0000259" key="6">
    <source>
        <dbReference type="Pfam" id="PF16889"/>
    </source>
</evidence>
<accession>A0A414PZD6</accession>
<keyword evidence="3" id="KW-0574">Periplasm</keyword>
<evidence type="ECO:0000259" key="5">
    <source>
        <dbReference type="Pfam" id="PF07940"/>
    </source>
</evidence>
<dbReference type="Gene3D" id="1.50.10.100">
    <property type="entry name" value="Chondroitin AC/alginate lyase"/>
    <property type="match status" value="1"/>
</dbReference>